<evidence type="ECO:0000259" key="2">
    <source>
        <dbReference type="Pfam" id="PF19077"/>
    </source>
</evidence>
<feature type="domain" description="Bacterial Ig-like" evidence="2">
    <location>
        <begin position="831"/>
        <end position="919"/>
    </location>
</feature>
<feature type="domain" description="Bacterial Ig-like" evidence="2">
    <location>
        <begin position="204"/>
        <end position="291"/>
    </location>
</feature>
<feature type="domain" description="Bacterial Ig-like" evidence="2">
    <location>
        <begin position="1149"/>
        <end position="1234"/>
    </location>
</feature>
<protein>
    <submittedName>
        <fullName evidence="3">Ig-like domain-containing protein</fullName>
    </submittedName>
</protein>
<keyword evidence="4" id="KW-1185">Reference proteome</keyword>
<evidence type="ECO:0000256" key="1">
    <source>
        <dbReference type="SAM" id="MobiDB-lite"/>
    </source>
</evidence>
<feature type="region of interest" description="Disordered" evidence="1">
    <location>
        <begin position="172"/>
        <end position="229"/>
    </location>
</feature>
<dbReference type="InterPro" id="IPR044016">
    <property type="entry name" value="Big_13"/>
</dbReference>
<gene>
    <name evidence="3" type="ORF">PHA72_05975</name>
</gene>
<evidence type="ECO:0000313" key="4">
    <source>
        <dbReference type="Proteomes" id="UP001210538"/>
    </source>
</evidence>
<evidence type="ECO:0000313" key="3">
    <source>
        <dbReference type="EMBL" id="WCE14426.1"/>
    </source>
</evidence>
<dbReference type="Pfam" id="PF19077">
    <property type="entry name" value="Big_13"/>
    <property type="match status" value="11"/>
</dbReference>
<feature type="domain" description="Bacterial Ig-like" evidence="2">
    <location>
        <begin position="519"/>
        <end position="606"/>
    </location>
</feature>
<dbReference type="Gene3D" id="3.30.420.430">
    <property type="match status" value="5"/>
</dbReference>
<feature type="domain" description="Bacterial Ig-like" evidence="2">
    <location>
        <begin position="1046"/>
        <end position="1130"/>
    </location>
</feature>
<dbReference type="EMBL" id="CP116347">
    <property type="protein sequence ID" value="WCE14426.1"/>
    <property type="molecule type" value="Genomic_DNA"/>
</dbReference>
<accession>A0AAX3LEF7</accession>
<feature type="domain" description="Bacterial Ig-like" evidence="2">
    <location>
        <begin position="1348"/>
        <end position="1440"/>
    </location>
</feature>
<dbReference type="InterPro" id="IPR013783">
    <property type="entry name" value="Ig-like_fold"/>
</dbReference>
<feature type="domain" description="Bacterial Ig-like" evidence="2">
    <location>
        <begin position="633"/>
        <end position="711"/>
    </location>
</feature>
<feature type="domain" description="Bacterial Ig-like" evidence="2">
    <location>
        <begin position="935"/>
        <end position="1026"/>
    </location>
</feature>
<organism evidence="3 4">
    <name type="scientific">Enterobacter ludwigii</name>
    <dbReference type="NCBI Taxonomy" id="299767"/>
    <lineage>
        <taxon>Bacteria</taxon>
        <taxon>Pseudomonadati</taxon>
        <taxon>Pseudomonadota</taxon>
        <taxon>Gammaproteobacteria</taxon>
        <taxon>Enterobacterales</taxon>
        <taxon>Enterobacteriaceae</taxon>
        <taxon>Enterobacter</taxon>
        <taxon>Enterobacter cloacae complex</taxon>
    </lineage>
</organism>
<feature type="domain" description="Bacterial Ig-like" evidence="2">
    <location>
        <begin position="317"/>
        <end position="396"/>
    </location>
</feature>
<name>A0AAX3LEF7_9ENTR</name>
<dbReference type="Proteomes" id="UP001210538">
    <property type="component" value="Chromosome"/>
</dbReference>
<sequence>MNLKPVNIAVVDKNTIVKADVLRSEKIGSAVKIKAIPNAKYILAEGENGVAPENITLKRVGKDLFIMLEGTDEDQPQLIIEDYFDNPGELVGKGEDGQWHEYIATDGDDDHEAAFLLDGESSAQALGAGAIASLDGLAVAGTAFSPALLALGALAAIGAAIGIGSIIRHNRGGNDGGDNGDVISPPPTGPGKPTIGEVEDDVGPITGPIHNGDATDDAQPVFRGGGANPGDTVELIVDDEVVGTAIVGEDGNWEVTPEKPLPEGEHEAVVVITDPEGNASEPSDPIDFVVDLTPPEKPVIGEVEDDVGPVVGPINDGDITDDALPVFRGENGTPGDTVELIIDDKVVGTAVVGADGKWAVTPENPLAEGQHEAVVVITDPAGNASEPSDPIGFIVDLTAPAKPVIGEVEDDVGPVVGPINDGDVTDDALPVFRGENGTPGETVELIIDDKVVGTAVVGADGKWAVTPENPLAEGQHEAVVVITDPAGNASEPSDPIGFIVDLTAPAKPVIGDVEDDVGPITGPINNGDITDDTQPVFSGGGAVPGETVELIIDDEVVGTAIVGEDGNWEVTPEKPLPEGEHEAVVVITDPAGNASEPSDPIDFVVDLTPPEKPVIGEVEDDVGPVVGPINDGDTTDDTLPVFRGENGTPGDTVELIIDDKVVGTAVVGADGKWAVTPENPLAEGQHNAVVVITDPAGNASEPSDPIGFIVDLTAPEKPVIGDVEDDVGPITGPINDGDVTDDTQPVFSGSGAVPGETVELIIDDEVVGTAIVGEDGNWEVTPEKPLPEGEHEAVVVITDPAGNASEPSDPIGFIVDTTPPAQPTIDTVFDNVGDRTGNLAAGETTDDNTPTFSGTAEENSLVYIIVNENVVDSVRATETGSWTWEPSPGLANGPYNVRVVAEDQAGLRSESSKDFNFNVQVGGVPTAPAITDVIDDVESHTGTVQQNGTTNDDRPTLVGTGQDGTTVYLYDGANPDPIGSAVVTGGQWKIEFSTPLAQGEHRFRAVAEDATGNRSPETGEWVINIDSVAPGEATDVELWDDFGTPGIIADNGTTDDNTPTYRGKGEAGGTAIIDLGDGTTVRVPVDASGNWSYTPAPALEDGAYTWQVSIEDKAGNVGPASDPIHFIVDTSGNGISISHVVDDEGGIQGNLASGSHTDDTTPTVVGRATPGAIVKVYVDGNLVDSVVADPTTGQWQYTVNPALSADRTYQITASENTGTGDGPQTAPFELTLDTRVPTGSFDGVTDDVGLVQGDLANPDVTDDTTPTLRGTGVAGDVVFIYDGTTLIDSVTVGPGGNWNYTLPPQNNGTELDMNVVFQSPTGVRSASSDSWKITIDTEAPTASAVADGLSKDSGVSDADFITNNSGPGSLVTGHLSAALDAGDKVLVSVDGGATWQEALVDGDKWAYVDTQGHSADWTILTRVVDAAGNYTESSQNVVVDQVAPDAPTDVVRSGNDVTVTLPGSNVTAGDSVLVKVGDVSVTHTLTAADIANGNVTLSLPPGGYTDIPVGAAIVDAAGNSSDYRTSDFTSTNNFESADEFTAINAGQWVHGMRFSHTTDTSTADYEFDRQPIGVGSTNSLYLFSSSADGGMEASMFVDFQYGAKTVDFDFNPRFAGPSTVVTFYDINGNVIGSQPVNAPISNRNVHVSFTGQEDTPVYRMEIHHQEQPGSTGFGFSIDNLVVSGTAKTVTPGEFLADNQGDVWYGDAADNLYQVSDVASLTDAVIQGGEGTDTLKLLGADQHLDMSALTNKIQSMEVFDITGTGNNTLTLSAGDVLENATQNLFHDNDFNQLMVKGDAGDRVNLSDLLPNDIDPGNWTNGGTVNVGGVEYQSFQMESLNTEILVQMGVTVTLQNH</sequence>
<proteinExistence type="predicted"/>
<dbReference type="Gene3D" id="2.60.40.10">
    <property type="entry name" value="Immunoglobulins"/>
    <property type="match status" value="7"/>
</dbReference>
<dbReference type="NCBIfam" id="NF033510">
    <property type="entry name" value="Ca_tandemer"/>
    <property type="match status" value="9"/>
</dbReference>
<dbReference type="RefSeq" id="WP_271661445.1">
    <property type="nucleotide sequence ID" value="NZ_CP076536.1"/>
</dbReference>
<feature type="domain" description="Bacterial Ig-like" evidence="2">
    <location>
        <begin position="730"/>
        <end position="817"/>
    </location>
</feature>
<reference evidence="3 4" key="1">
    <citation type="submission" date="2023-01" db="EMBL/GenBank/DDBJ databases">
        <title>Genome sequence resource and annotation of Enterobacter ludwigii, an economically important pathogen of seedling wilt with strawberry.</title>
        <authorList>
            <person name="Xie Y."/>
        </authorList>
    </citation>
    <scope>NUCLEOTIDE SEQUENCE [LARGE SCALE GENOMIC DNA]</scope>
    <source>
        <strain evidence="3 4">CM-TZ4</strain>
    </source>
</reference>
<feature type="domain" description="Bacterial Ig-like" evidence="2">
    <location>
        <begin position="422"/>
        <end position="501"/>
    </location>
</feature>